<dbReference type="STRING" id="568069.A0A1J1ID56"/>
<keyword evidence="19" id="KW-1185">Reference proteome</keyword>
<dbReference type="Pfam" id="PF00324">
    <property type="entry name" value="AA_permease"/>
    <property type="match status" value="1"/>
</dbReference>
<dbReference type="EMBL" id="CVRI01000047">
    <property type="protein sequence ID" value="CRK98147.1"/>
    <property type="molecule type" value="Genomic_DNA"/>
</dbReference>
<dbReference type="GO" id="GO:0008511">
    <property type="term" value="F:sodium:potassium:chloride symporter activity"/>
    <property type="evidence" value="ECO:0007669"/>
    <property type="project" value="TreeGrafter"/>
</dbReference>
<feature type="domain" description="Amino acid permease/ SLC12A" evidence="16">
    <location>
        <begin position="117"/>
        <end position="616"/>
    </location>
</feature>
<proteinExistence type="inferred from homology"/>
<accession>A0A1J1ID56</accession>
<evidence type="ECO:0000259" key="16">
    <source>
        <dbReference type="Pfam" id="PF00324"/>
    </source>
</evidence>
<keyword evidence="4" id="KW-0633">Potassium transport</keyword>
<evidence type="ECO:0000259" key="17">
    <source>
        <dbReference type="Pfam" id="PF03522"/>
    </source>
</evidence>
<sequence length="1032" mass="114775">MKGFTNPVDTIDEESNNPRVEKLSREISINVTDLNYLRRNSRSVPNLNEARRFSVNLAQLTREVLPRLDNYRKSVGAAQRPSLGELHGDSQRKSEAINHVDHTPKGHGHFKLGWIQGVLIPVLLNIYGVMLFLRMGWILGQAGIIETLIIISISAIVCLITTLSLSAISTNGEVQGGGIYYIISRSLGPEFGASVGVVFAFANAVAASMNTIGFCDSLNGLLHSYGIKIIDNGVNDTRIIGTIALIIMIVICAVGMEWEVKAQNVLVLVIAAAIINFLAGVILGPSNSEDISKGFVGFSSEVFLSNLKQDYRFSEGLNQNFFTVFAIFFPSVTGIQAGANISGDLKDPAKSIPKGTLLALLISMATYLIFVFFVGGAALRDGSGIAAEVINHNMPYNFSCIANQTCEYGIQNSFSVMQLMSVSSSLIYVGCFAATLSTALTNLLSVPRLVQALGVDKIYPGVIYFSKGYGKNAEPYRGYVLTFIISVVFLLIADLNAVAPLISNFYLAAYALINFCTFHAAFVKPLGWRPSFRFYNAWLSLFGFLLCVTIMFMLSWVSSLITFTIIFALYLLVMYRKPDVNWGSSTQEQTYKTALSAALRLQRLRDHIKNYHPQVLVLAGSPHTRPPLIDLGNLITKHHSLLIVGDVHEDKLSHKARIELIGEAQKWFDARKIKAFYNLVDNVDFENGVRSLVQSSGFGKLSPNVVLMGFKTDWKSSSSSKLKTYFEALHNAFDCRMSVAILCLPHGIDFSDYCPQYKTAGMKHSPSENFSLGAQSTEEFTIKPQKFMYTNSNLNIEGMDTSSNHSTVCPQSVPLPALNNISLCDLSYATRGGTSMTKDVQDAMNFFQDKQPKGTIDVWWLYDDGGLTMLLPYIISTRSAWANCKIRIFALTNRKQELVVEEKNMANLLSKLRIEYACLTMLQGVTEQPRDETINMHKRIIDGFMEGQNEDIFISFKEYRELQQKTNLQLRLREMLLEHSRNASLIVMSLPMPKQDHVSAPLYMSWIDMLTLDMPPFLLVRGNQSSVLTFYS</sequence>
<keyword evidence="8 15" id="KW-1133">Transmembrane helix</keyword>
<evidence type="ECO:0000256" key="10">
    <source>
        <dbReference type="ARBA" id="ARBA00023065"/>
    </source>
</evidence>
<dbReference type="GO" id="GO:0016020">
    <property type="term" value="C:membrane"/>
    <property type="evidence" value="ECO:0007669"/>
    <property type="project" value="UniProtKB-SubCell"/>
</dbReference>
<comment type="similarity">
    <text evidence="2">Belongs to the SLC12A transporter family.</text>
</comment>
<keyword evidence="12" id="KW-0325">Glycoprotein</keyword>
<dbReference type="GO" id="GO:0055078">
    <property type="term" value="P:sodium ion homeostasis"/>
    <property type="evidence" value="ECO:0007669"/>
    <property type="project" value="TreeGrafter"/>
</dbReference>
<dbReference type="NCBIfam" id="TIGR00930">
    <property type="entry name" value="2a30"/>
    <property type="match status" value="1"/>
</dbReference>
<feature type="transmembrane region" description="Helical" evidence="15">
    <location>
        <begin position="265"/>
        <end position="283"/>
    </location>
</feature>
<keyword evidence="3" id="KW-0813">Transport</keyword>
<feature type="domain" description="SLC12A transporter C-terminal" evidence="17">
    <location>
        <begin position="625"/>
        <end position="1032"/>
    </location>
</feature>
<evidence type="ECO:0000313" key="18">
    <source>
        <dbReference type="EMBL" id="CRK98147.1"/>
    </source>
</evidence>
<dbReference type="Proteomes" id="UP000183832">
    <property type="component" value="Unassembled WGS sequence"/>
</dbReference>
<evidence type="ECO:0000256" key="14">
    <source>
        <dbReference type="ARBA" id="ARBA00023214"/>
    </source>
</evidence>
<dbReference type="PANTHER" id="PTHR11827:SF48">
    <property type="entry name" value="GH09711P"/>
    <property type="match status" value="1"/>
</dbReference>
<feature type="transmembrane region" description="Helical" evidence="15">
    <location>
        <begin position="479"/>
        <end position="499"/>
    </location>
</feature>
<evidence type="ECO:0000256" key="5">
    <source>
        <dbReference type="ARBA" id="ARBA00022692"/>
    </source>
</evidence>
<organism evidence="18 19">
    <name type="scientific">Clunio marinus</name>
    <dbReference type="NCBI Taxonomy" id="568069"/>
    <lineage>
        <taxon>Eukaryota</taxon>
        <taxon>Metazoa</taxon>
        <taxon>Ecdysozoa</taxon>
        <taxon>Arthropoda</taxon>
        <taxon>Hexapoda</taxon>
        <taxon>Insecta</taxon>
        <taxon>Pterygota</taxon>
        <taxon>Neoptera</taxon>
        <taxon>Endopterygota</taxon>
        <taxon>Diptera</taxon>
        <taxon>Nematocera</taxon>
        <taxon>Chironomoidea</taxon>
        <taxon>Chironomidae</taxon>
        <taxon>Clunio</taxon>
    </lineage>
</organism>
<evidence type="ECO:0000256" key="12">
    <source>
        <dbReference type="ARBA" id="ARBA00023180"/>
    </source>
</evidence>
<protein>
    <submittedName>
        <fullName evidence="18">CLUMA_CG011515, isoform A</fullName>
    </submittedName>
</protein>
<feature type="transmembrane region" description="Helical" evidence="15">
    <location>
        <begin position="145"/>
        <end position="168"/>
    </location>
</feature>
<dbReference type="FunFam" id="1.20.1740.10:FF:000022">
    <property type="entry name" value="Bumetanide-sensitive na-k-cl cotransport protein"/>
    <property type="match status" value="1"/>
</dbReference>
<dbReference type="Gene3D" id="1.20.1740.10">
    <property type="entry name" value="Amino acid/polyamine transporter I"/>
    <property type="match status" value="1"/>
</dbReference>
<keyword evidence="7" id="KW-0630">Potassium</keyword>
<feature type="transmembrane region" description="Helical" evidence="15">
    <location>
        <begin position="535"/>
        <end position="554"/>
    </location>
</feature>
<evidence type="ECO:0000256" key="4">
    <source>
        <dbReference type="ARBA" id="ARBA00022538"/>
    </source>
</evidence>
<evidence type="ECO:0000256" key="8">
    <source>
        <dbReference type="ARBA" id="ARBA00022989"/>
    </source>
</evidence>
<dbReference type="AlphaFoldDB" id="A0A1J1ID56"/>
<evidence type="ECO:0000256" key="11">
    <source>
        <dbReference type="ARBA" id="ARBA00023136"/>
    </source>
</evidence>
<evidence type="ECO:0000256" key="15">
    <source>
        <dbReference type="SAM" id="Phobius"/>
    </source>
</evidence>
<keyword evidence="6" id="KW-0769">Symport</keyword>
<gene>
    <name evidence="18" type="ORF">CLUMA_CG011515</name>
</gene>
<evidence type="ECO:0000256" key="7">
    <source>
        <dbReference type="ARBA" id="ARBA00022958"/>
    </source>
</evidence>
<dbReference type="PRINTS" id="PR01207">
    <property type="entry name" value="NAKCLTRNSPRT"/>
</dbReference>
<feature type="transmembrane region" description="Helical" evidence="15">
    <location>
        <begin position="239"/>
        <end position="258"/>
    </location>
</feature>
<comment type="subcellular location">
    <subcellularLocation>
        <location evidence="1">Membrane</location>
        <topology evidence="1">Multi-pass membrane protein</topology>
    </subcellularLocation>
</comment>
<reference evidence="18 19" key="1">
    <citation type="submission" date="2015-04" db="EMBL/GenBank/DDBJ databases">
        <authorList>
            <person name="Syromyatnikov M.Y."/>
            <person name="Popov V.N."/>
        </authorList>
    </citation>
    <scope>NUCLEOTIDE SEQUENCE [LARGE SCALE GENOMIC DNA]</scope>
</reference>
<keyword evidence="14" id="KW-0868">Chloride</keyword>
<keyword evidence="10" id="KW-0406">Ion transport</keyword>
<dbReference type="Pfam" id="PF03522">
    <property type="entry name" value="SLC12"/>
    <property type="match status" value="1"/>
</dbReference>
<evidence type="ECO:0000313" key="19">
    <source>
        <dbReference type="Proteomes" id="UP000183832"/>
    </source>
</evidence>
<feature type="transmembrane region" description="Helical" evidence="15">
    <location>
        <begin position="505"/>
        <end position="523"/>
    </location>
</feature>
<dbReference type="GO" id="GO:0055064">
    <property type="term" value="P:chloride ion homeostasis"/>
    <property type="evidence" value="ECO:0007669"/>
    <property type="project" value="TreeGrafter"/>
</dbReference>
<dbReference type="InterPro" id="IPR004841">
    <property type="entry name" value="AA-permease/SLC12A_dom"/>
</dbReference>
<feature type="transmembrane region" description="Helical" evidence="15">
    <location>
        <begin position="114"/>
        <end position="133"/>
    </location>
</feature>
<name>A0A1J1ID56_9DIPT</name>
<evidence type="ECO:0000256" key="13">
    <source>
        <dbReference type="ARBA" id="ARBA00023201"/>
    </source>
</evidence>
<dbReference type="GO" id="GO:1990573">
    <property type="term" value="P:potassium ion import across plasma membrane"/>
    <property type="evidence" value="ECO:0007669"/>
    <property type="project" value="TreeGrafter"/>
</dbReference>
<evidence type="ECO:0000256" key="3">
    <source>
        <dbReference type="ARBA" id="ARBA00022448"/>
    </source>
</evidence>
<keyword evidence="9" id="KW-0915">Sodium</keyword>
<keyword evidence="5 15" id="KW-0812">Transmembrane</keyword>
<evidence type="ECO:0000256" key="9">
    <source>
        <dbReference type="ARBA" id="ARBA00023053"/>
    </source>
</evidence>
<dbReference type="InterPro" id="IPR018491">
    <property type="entry name" value="SLC12_C"/>
</dbReference>
<evidence type="ECO:0000256" key="2">
    <source>
        <dbReference type="ARBA" id="ARBA00010593"/>
    </source>
</evidence>
<keyword evidence="11 15" id="KW-0472">Membrane</keyword>
<evidence type="ECO:0000256" key="1">
    <source>
        <dbReference type="ARBA" id="ARBA00004141"/>
    </source>
</evidence>
<feature type="transmembrane region" description="Helical" evidence="15">
    <location>
        <begin position="425"/>
        <end position="444"/>
    </location>
</feature>
<dbReference type="OrthoDB" id="2020542at2759"/>
<evidence type="ECO:0000256" key="6">
    <source>
        <dbReference type="ARBA" id="ARBA00022847"/>
    </source>
</evidence>
<dbReference type="GO" id="GO:0055075">
    <property type="term" value="P:potassium ion homeostasis"/>
    <property type="evidence" value="ECO:0007669"/>
    <property type="project" value="TreeGrafter"/>
</dbReference>
<dbReference type="InterPro" id="IPR002443">
    <property type="entry name" value="SLC12A1/SLC12A2"/>
</dbReference>
<feature type="transmembrane region" description="Helical" evidence="15">
    <location>
        <begin position="321"/>
        <end position="343"/>
    </location>
</feature>
<dbReference type="PANTHER" id="PTHR11827">
    <property type="entry name" value="SOLUTE CARRIER FAMILY 12, CATION COTRANSPORTERS"/>
    <property type="match status" value="1"/>
</dbReference>
<dbReference type="InterPro" id="IPR004842">
    <property type="entry name" value="SLC12A_fam"/>
</dbReference>
<feature type="transmembrane region" description="Helical" evidence="15">
    <location>
        <begin position="355"/>
        <end position="379"/>
    </location>
</feature>
<dbReference type="GO" id="GO:0006884">
    <property type="term" value="P:cell volume homeostasis"/>
    <property type="evidence" value="ECO:0007669"/>
    <property type="project" value="TreeGrafter"/>
</dbReference>
<keyword evidence="13" id="KW-0739">Sodium transport</keyword>